<sequence length="62" mass="7137">MLDQHNVHVKSFRMARDRFNNSVVVDFKLKLIGTRHNNGRVYNEPEVNEVAAIIEGDIDASR</sequence>
<dbReference type="PANTHER" id="PTHR45786">
    <property type="entry name" value="DNA BINDING PROTEIN-LIKE"/>
    <property type="match status" value="1"/>
</dbReference>
<dbReference type="PANTHER" id="PTHR45786:SF66">
    <property type="entry name" value="HOOK MOTIF PROTEIN, PUTATIVE-RELATED"/>
    <property type="match status" value="1"/>
</dbReference>
<evidence type="ECO:0000313" key="1">
    <source>
        <dbReference type="EMBL" id="CAH9115270.1"/>
    </source>
</evidence>
<dbReference type="OrthoDB" id="1301747at2759"/>
<reference evidence="1" key="1">
    <citation type="submission" date="2022-07" db="EMBL/GenBank/DDBJ databases">
        <authorList>
            <person name="Macas J."/>
            <person name="Novak P."/>
            <person name="Neumann P."/>
        </authorList>
    </citation>
    <scope>NUCLEOTIDE SEQUENCE</scope>
</reference>
<accession>A0A9P0ZU42</accession>
<comment type="caution">
    <text evidence="1">The sequence shown here is derived from an EMBL/GenBank/DDBJ whole genome shotgun (WGS) entry which is preliminary data.</text>
</comment>
<keyword evidence="2" id="KW-1185">Reference proteome</keyword>
<feature type="non-terminal residue" evidence="1">
    <location>
        <position position="62"/>
    </location>
</feature>
<proteinExistence type="predicted"/>
<gene>
    <name evidence="1" type="ORF">CEURO_LOCUS20749</name>
</gene>
<name>A0A9P0ZU42_CUSEU</name>
<dbReference type="Proteomes" id="UP001152484">
    <property type="component" value="Unassembled WGS sequence"/>
</dbReference>
<organism evidence="1 2">
    <name type="scientific">Cuscuta europaea</name>
    <name type="common">European dodder</name>
    <dbReference type="NCBI Taxonomy" id="41803"/>
    <lineage>
        <taxon>Eukaryota</taxon>
        <taxon>Viridiplantae</taxon>
        <taxon>Streptophyta</taxon>
        <taxon>Embryophyta</taxon>
        <taxon>Tracheophyta</taxon>
        <taxon>Spermatophyta</taxon>
        <taxon>Magnoliopsida</taxon>
        <taxon>eudicotyledons</taxon>
        <taxon>Gunneridae</taxon>
        <taxon>Pentapetalae</taxon>
        <taxon>asterids</taxon>
        <taxon>lamiids</taxon>
        <taxon>Solanales</taxon>
        <taxon>Convolvulaceae</taxon>
        <taxon>Cuscuteae</taxon>
        <taxon>Cuscuta</taxon>
        <taxon>Cuscuta subgen. Cuscuta</taxon>
    </lineage>
</organism>
<dbReference type="AlphaFoldDB" id="A0A9P0ZU42"/>
<protein>
    <submittedName>
        <fullName evidence="1">Uncharacterized protein</fullName>
    </submittedName>
</protein>
<evidence type="ECO:0000313" key="2">
    <source>
        <dbReference type="Proteomes" id="UP001152484"/>
    </source>
</evidence>
<dbReference type="EMBL" id="CAMAPE010000065">
    <property type="protein sequence ID" value="CAH9115270.1"/>
    <property type="molecule type" value="Genomic_DNA"/>
</dbReference>